<dbReference type="GO" id="GO:0009103">
    <property type="term" value="P:lipopolysaccharide biosynthetic process"/>
    <property type="evidence" value="ECO:0007669"/>
    <property type="project" value="TreeGrafter"/>
</dbReference>
<feature type="transmembrane region" description="Helical" evidence="1">
    <location>
        <begin position="312"/>
        <end position="331"/>
    </location>
</feature>
<dbReference type="Pfam" id="PF01757">
    <property type="entry name" value="Acyl_transf_3"/>
    <property type="match status" value="1"/>
</dbReference>
<dbReference type="PANTHER" id="PTHR23028:SF53">
    <property type="entry name" value="ACYL_TRANSF_3 DOMAIN-CONTAINING PROTEIN"/>
    <property type="match status" value="1"/>
</dbReference>
<proteinExistence type="predicted"/>
<organism evidence="3 4">
    <name type="scientific">Rhizorhapis suberifaciens</name>
    <name type="common">corky root of lettuce</name>
    <dbReference type="NCBI Taxonomy" id="13656"/>
    <lineage>
        <taxon>Bacteria</taxon>
        <taxon>Pseudomonadati</taxon>
        <taxon>Pseudomonadota</taxon>
        <taxon>Alphaproteobacteria</taxon>
        <taxon>Sphingomonadales</taxon>
        <taxon>Sphingomonadaceae</taxon>
        <taxon>Rhizorhapis</taxon>
    </lineage>
</organism>
<dbReference type="InterPro" id="IPR050879">
    <property type="entry name" value="Acyltransferase_3"/>
</dbReference>
<dbReference type="PANTHER" id="PTHR23028">
    <property type="entry name" value="ACETYLTRANSFERASE"/>
    <property type="match status" value="1"/>
</dbReference>
<accession>A0A840HV81</accession>
<evidence type="ECO:0000256" key="1">
    <source>
        <dbReference type="SAM" id="Phobius"/>
    </source>
</evidence>
<feature type="transmembrane region" description="Helical" evidence="1">
    <location>
        <begin position="142"/>
        <end position="158"/>
    </location>
</feature>
<sequence length="642" mass="73167">MEYRKEIDGLRSVAVVPVILFHAGVGLFSGGYVGVDIFFVISGYLITTLLLSDIERNSFSILKFYKRRARRILPALMLVLSFCLFMAWFTIMPVDMRDFMESVLAVSLFSSNILFWREAGYFDAVSDFKPLLHTWSLGVEEQYYIIFPPMLFLLWRFGGRWKIAGIMSLLCCSFAVAQWSVAHAPMAAFFLLPSRGWELLVGSVTAIYLKRNPPPGDGVTSHLLSLAGLVLIAVSTFIYDNSTPFPGYYALVPVIGTAMVILFAVDGTLANRLLCTKPLVTIGLISYSAYLWHQPLLVFARFKSLSEPTPLYLLAIASLSFPLAYLSWRFVELPFRKRHFLSRSQVFIAASGMIALFSALGLWGHYSNGFPRRSIVTRLNVMNYEPDNRMLQEKSWKYLRERSGDRNYGVEGNPYDLEPWFTKSPKKNVLLIGNSHSKDMYNTLIHSRDFMAHFEVARLGSQIRGLKPSLFNVPNYKAANIIVLVSRFDPSDFDDVDWLFRKVLNDGKKIAIVRTLFELPQYGQNNVADMIVQRSIAGGWRDPQAISSRINRTYFNEYRNGWRVEPDLHGDRKIDALKLRYPSIIVLNRMDYICNPQKSICYAIDTSLKKYFYGDGHNTLAGSAVFGKRIDETHWAVPLLKP</sequence>
<feature type="transmembrane region" description="Helical" evidence="1">
    <location>
        <begin position="346"/>
        <end position="366"/>
    </location>
</feature>
<feature type="transmembrane region" description="Helical" evidence="1">
    <location>
        <begin position="187"/>
        <end position="209"/>
    </location>
</feature>
<dbReference type="GO" id="GO:0016020">
    <property type="term" value="C:membrane"/>
    <property type="evidence" value="ECO:0007669"/>
    <property type="project" value="TreeGrafter"/>
</dbReference>
<evidence type="ECO:0000313" key="3">
    <source>
        <dbReference type="EMBL" id="MBB4641591.1"/>
    </source>
</evidence>
<feature type="transmembrane region" description="Helical" evidence="1">
    <location>
        <begin position="35"/>
        <end position="51"/>
    </location>
</feature>
<evidence type="ECO:0000259" key="2">
    <source>
        <dbReference type="Pfam" id="PF01757"/>
    </source>
</evidence>
<feature type="transmembrane region" description="Helical" evidence="1">
    <location>
        <begin position="12"/>
        <end position="29"/>
    </location>
</feature>
<feature type="transmembrane region" description="Helical" evidence="1">
    <location>
        <begin position="221"/>
        <end position="239"/>
    </location>
</feature>
<comment type="caution">
    <text evidence="3">The sequence shown here is derived from an EMBL/GenBank/DDBJ whole genome shotgun (WGS) entry which is preliminary data.</text>
</comment>
<dbReference type="EMBL" id="JACHOV010000006">
    <property type="protein sequence ID" value="MBB4641591.1"/>
    <property type="molecule type" value="Genomic_DNA"/>
</dbReference>
<reference evidence="3 4" key="1">
    <citation type="submission" date="2020-08" db="EMBL/GenBank/DDBJ databases">
        <title>Genomic Encyclopedia of Type Strains, Phase IV (KMG-IV): sequencing the most valuable type-strain genomes for metagenomic binning, comparative biology and taxonomic classification.</title>
        <authorList>
            <person name="Goeker M."/>
        </authorList>
    </citation>
    <scope>NUCLEOTIDE SEQUENCE [LARGE SCALE GENOMIC DNA]</scope>
    <source>
        <strain evidence="3 4">DSM 7465</strain>
    </source>
</reference>
<keyword evidence="1" id="KW-1133">Transmembrane helix</keyword>
<feature type="transmembrane region" description="Helical" evidence="1">
    <location>
        <begin position="274"/>
        <end position="292"/>
    </location>
</feature>
<name>A0A840HV81_9SPHN</name>
<keyword evidence="4" id="KW-1185">Reference proteome</keyword>
<dbReference type="GO" id="GO:0016747">
    <property type="term" value="F:acyltransferase activity, transferring groups other than amino-acyl groups"/>
    <property type="evidence" value="ECO:0007669"/>
    <property type="project" value="InterPro"/>
</dbReference>
<keyword evidence="1" id="KW-0472">Membrane</keyword>
<keyword evidence="1" id="KW-0812">Transmembrane</keyword>
<dbReference type="AlphaFoldDB" id="A0A840HV81"/>
<feature type="transmembrane region" description="Helical" evidence="1">
    <location>
        <begin position="163"/>
        <end position="181"/>
    </location>
</feature>
<evidence type="ECO:0000313" key="4">
    <source>
        <dbReference type="Proteomes" id="UP000575068"/>
    </source>
</evidence>
<dbReference type="Proteomes" id="UP000575068">
    <property type="component" value="Unassembled WGS sequence"/>
</dbReference>
<gene>
    <name evidence="3" type="ORF">HNQ99_001900</name>
</gene>
<feature type="domain" description="Acyltransferase 3" evidence="2">
    <location>
        <begin position="5"/>
        <end position="328"/>
    </location>
</feature>
<feature type="transmembrane region" description="Helical" evidence="1">
    <location>
        <begin position="72"/>
        <end position="91"/>
    </location>
</feature>
<dbReference type="InterPro" id="IPR002656">
    <property type="entry name" value="Acyl_transf_3_dom"/>
</dbReference>
<protein>
    <submittedName>
        <fullName evidence="3">Peptidoglycan/LPS O-acetylase OafA/YrhL</fullName>
    </submittedName>
</protein>
<feature type="transmembrane region" description="Helical" evidence="1">
    <location>
        <begin position="245"/>
        <end position="265"/>
    </location>
</feature>